<dbReference type="eggNOG" id="COG2017">
    <property type="taxonomic scope" value="Bacteria"/>
</dbReference>
<dbReference type="PATRIC" id="fig|937777.3.peg.2784"/>
<dbReference type="Proteomes" id="UP000010467">
    <property type="component" value="Chromosome"/>
</dbReference>
<dbReference type="InterPro" id="IPR011013">
    <property type="entry name" value="Gal_mutarotase_sf_dom"/>
</dbReference>
<dbReference type="InterPro" id="IPR014718">
    <property type="entry name" value="GH-type_carb-bd"/>
</dbReference>
<reference evidence="2" key="1">
    <citation type="submission" date="2012-03" db="EMBL/GenBank/DDBJ databases">
        <title>Complete sequence of chromosome of Deinococcus peraridilitoris DSM 19664.</title>
        <authorList>
            <person name="Lucas S."/>
            <person name="Copeland A."/>
            <person name="Lapidus A."/>
            <person name="Glavina del Rio T."/>
            <person name="Dalin E."/>
            <person name="Tice H."/>
            <person name="Bruce D."/>
            <person name="Goodwin L."/>
            <person name="Pitluck S."/>
            <person name="Peters L."/>
            <person name="Mikhailova N."/>
            <person name="Lu M."/>
            <person name="Kyrpides N."/>
            <person name="Mavromatis K."/>
            <person name="Ivanova N."/>
            <person name="Brettin T."/>
            <person name="Detter J.C."/>
            <person name="Han C."/>
            <person name="Larimer F."/>
            <person name="Land M."/>
            <person name="Hauser L."/>
            <person name="Markowitz V."/>
            <person name="Cheng J.-F."/>
            <person name="Hugenholtz P."/>
            <person name="Woyke T."/>
            <person name="Wu D."/>
            <person name="Pukall R."/>
            <person name="Steenblock K."/>
            <person name="Brambilla E."/>
            <person name="Klenk H.-P."/>
            <person name="Eisen J.A."/>
        </authorList>
    </citation>
    <scope>NUCLEOTIDE SEQUENCE [LARGE SCALE GENOMIC DNA]</scope>
    <source>
        <strain evidence="2">DSM 19664 / LMG 22246 / CIP 109416 / KR-200</strain>
    </source>
</reference>
<sequence>MTQQTVHTLSNDVLRLEVAPGIGAGIVNLQVRVDADWQPLLRFTSPETLAKGTSSGLASFTLAPFSNRIPGASFAFEGRTVTLRPTTPEGNAQHGDVRNRPHASVQVTDTRAEYFFDSREVEDFNYPFALTLRTVFELSGDTVTQTLEITNVSGERAPFGFGLHPYFERHVAGAPDVEMSFSAAGYYPVGESLIPQGGMQPVPSELEFGEPRPIGAQQFNTLYGGVTGSAVLRYASTPYTVMIDSDPVFSHLVLFTPPDGSLAVEPVSHATDAFNLHERGVPGVGFTALESGETLRGSVRFQVSF</sequence>
<dbReference type="Pfam" id="PF01263">
    <property type="entry name" value="Aldose_epim"/>
    <property type="match status" value="1"/>
</dbReference>
<dbReference type="AlphaFoldDB" id="L0A2X2"/>
<dbReference type="HOGENOM" id="CLU_052486_0_0_0"/>
<dbReference type="SUPFAM" id="SSF74650">
    <property type="entry name" value="Galactose mutarotase-like"/>
    <property type="match status" value="1"/>
</dbReference>
<proteinExistence type="predicted"/>
<dbReference type="OrthoDB" id="9795355at2"/>
<organism evidence="1 2">
    <name type="scientific">Deinococcus peraridilitoris (strain DSM 19664 / LMG 22246 / CIP 109416 / KR-200)</name>
    <dbReference type="NCBI Taxonomy" id="937777"/>
    <lineage>
        <taxon>Bacteria</taxon>
        <taxon>Thermotogati</taxon>
        <taxon>Deinococcota</taxon>
        <taxon>Deinococci</taxon>
        <taxon>Deinococcales</taxon>
        <taxon>Deinococcaceae</taxon>
        <taxon>Deinococcus</taxon>
    </lineage>
</organism>
<protein>
    <submittedName>
        <fullName evidence="1">Galactose mutarotase-like enzyme</fullName>
    </submittedName>
</protein>
<dbReference type="EMBL" id="CP003382">
    <property type="protein sequence ID" value="AFZ68233.1"/>
    <property type="molecule type" value="Genomic_DNA"/>
</dbReference>
<evidence type="ECO:0000313" key="1">
    <source>
        <dbReference type="EMBL" id="AFZ68233.1"/>
    </source>
</evidence>
<dbReference type="STRING" id="937777.Deipe_2769"/>
<dbReference type="GO" id="GO:0016853">
    <property type="term" value="F:isomerase activity"/>
    <property type="evidence" value="ECO:0007669"/>
    <property type="project" value="InterPro"/>
</dbReference>
<name>L0A2X2_DEIPD</name>
<dbReference type="GO" id="GO:0005975">
    <property type="term" value="P:carbohydrate metabolic process"/>
    <property type="evidence" value="ECO:0007669"/>
    <property type="project" value="InterPro"/>
</dbReference>
<dbReference type="Gene3D" id="2.70.98.10">
    <property type="match status" value="1"/>
</dbReference>
<gene>
    <name evidence="1" type="ordered locus">Deipe_2769</name>
</gene>
<dbReference type="KEGG" id="dpd:Deipe_2769"/>
<dbReference type="InterPro" id="IPR008183">
    <property type="entry name" value="Aldose_1/G6P_1-epimerase"/>
</dbReference>
<dbReference type="RefSeq" id="WP_015236535.1">
    <property type="nucleotide sequence ID" value="NC_019793.1"/>
</dbReference>
<accession>L0A2X2</accession>
<keyword evidence="2" id="KW-1185">Reference proteome</keyword>
<evidence type="ECO:0000313" key="2">
    <source>
        <dbReference type="Proteomes" id="UP000010467"/>
    </source>
</evidence>
<dbReference type="GO" id="GO:0030246">
    <property type="term" value="F:carbohydrate binding"/>
    <property type="evidence" value="ECO:0007669"/>
    <property type="project" value="InterPro"/>
</dbReference>